<dbReference type="SUPFAM" id="SSF53756">
    <property type="entry name" value="UDP-Glycosyltransferase/glycogen phosphorylase"/>
    <property type="match status" value="1"/>
</dbReference>
<protein>
    <submittedName>
        <fullName evidence="3">Glycosyltransferase</fullName>
    </submittedName>
</protein>
<feature type="domain" description="Glycosyltransferase subfamily 4-like N-terminal" evidence="2">
    <location>
        <begin position="13"/>
        <end position="173"/>
    </location>
</feature>
<dbReference type="Pfam" id="PF13439">
    <property type="entry name" value="Glyco_transf_4"/>
    <property type="match status" value="1"/>
</dbReference>
<dbReference type="PANTHER" id="PTHR12526">
    <property type="entry name" value="GLYCOSYLTRANSFERASE"/>
    <property type="match status" value="1"/>
</dbReference>
<keyword evidence="3" id="KW-0808">Transferase</keyword>
<dbReference type="OrthoDB" id="132546at2157"/>
<dbReference type="AlphaFoldDB" id="M0M9I5"/>
<gene>
    <name evidence="3" type="ORF">C447_02572</name>
</gene>
<dbReference type="InterPro" id="IPR028098">
    <property type="entry name" value="Glyco_trans_4-like_N"/>
</dbReference>
<name>M0M9I5_9EURY</name>
<dbReference type="InterPro" id="IPR001296">
    <property type="entry name" value="Glyco_trans_1"/>
</dbReference>
<dbReference type="eggNOG" id="arCOG01403">
    <property type="taxonomic scope" value="Archaea"/>
</dbReference>
<dbReference type="RefSeq" id="WP_007690597.1">
    <property type="nucleotide sequence ID" value="NZ_AJRK01000041.1"/>
</dbReference>
<reference evidence="3 4" key="1">
    <citation type="journal article" date="2014" name="PLoS Genet.">
        <title>Phylogenetically driven sequencing of extremely halophilic archaea reveals strategies for static and dynamic osmo-response.</title>
        <authorList>
            <person name="Becker E.A."/>
            <person name="Seitzer P.M."/>
            <person name="Tritt A."/>
            <person name="Larsen D."/>
            <person name="Krusor M."/>
            <person name="Yao A.I."/>
            <person name="Wu D."/>
            <person name="Madern D."/>
            <person name="Eisen J.A."/>
            <person name="Darling A.E."/>
            <person name="Facciotti M.T."/>
        </authorList>
    </citation>
    <scope>NUCLEOTIDE SEQUENCE [LARGE SCALE GENOMIC DNA]</scope>
    <source>
        <strain evidence="3 4">100A6</strain>
    </source>
</reference>
<evidence type="ECO:0000313" key="4">
    <source>
        <dbReference type="Proteomes" id="UP000011566"/>
    </source>
</evidence>
<dbReference type="PANTHER" id="PTHR12526:SF630">
    <property type="entry name" value="GLYCOSYLTRANSFERASE"/>
    <property type="match status" value="1"/>
</dbReference>
<feature type="domain" description="Glycosyl transferase family 1" evidence="1">
    <location>
        <begin position="187"/>
        <end position="337"/>
    </location>
</feature>
<organism evidence="3 4">
    <name type="scientific">Halococcus hamelinensis 100A6</name>
    <dbReference type="NCBI Taxonomy" id="1132509"/>
    <lineage>
        <taxon>Archaea</taxon>
        <taxon>Methanobacteriati</taxon>
        <taxon>Methanobacteriota</taxon>
        <taxon>Stenosarchaea group</taxon>
        <taxon>Halobacteria</taxon>
        <taxon>Halobacteriales</taxon>
        <taxon>Halococcaceae</taxon>
        <taxon>Halococcus</taxon>
    </lineage>
</organism>
<accession>M0M9I5</accession>
<proteinExistence type="predicted"/>
<comment type="caution">
    <text evidence="3">The sequence shown here is derived from an EMBL/GenBank/DDBJ whole genome shotgun (WGS) entry which is preliminary data.</text>
</comment>
<dbReference type="EMBL" id="AOMB01000007">
    <property type="protein sequence ID" value="EMA41045.1"/>
    <property type="molecule type" value="Genomic_DNA"/>
</dbReference>
<dbReference type="PATRIC" id="fig|1132509.6.peg.604"/>
<dbReference type="Gene3D" id="3.40.50.2000">
    <property type="entry name" value="Glycogen Phosphorylase B"/>
    <property type="match status" value="2"/>
</dbReference>
<sequence>MKVCFLINQLAPGGAPTLLLDIVRNTDSTTDIEYTVCFIEGDDTLVPAFETAGARVVDFEAEFKFDPRALARMARFFRREEFDVLHAHLPYSQTVGRVFGRLGGIDAVVSTQHSAPNNYHPITRLLERLTRPLDSRTVAVSKAVERLFTGESHAYEPGQTHQWCTIHNGLDTEEFGTEVRTAKTDSIRHEWGLGDGPILLNVGRYFPQKSQHTLIKAMSHVVKMRPDAQLLIVGWGELENELRSAVRERGLDDNVRVTGRVPTIHPYYRLADAFVLSSTRESFGIVLLEAMAAKLPVVATDVQGIPEVVDHGRTGLLVPPNDPERLAEAMVEALRTDEPLGENGYERAATEFDIRTTTASHIELYRELGGTAAGPSESRRD</sequence>
<evidence type="ECO:0000313" key="3">
    <source>
        <dbReference type="EMBL" id="EMA41045.1"/>
    </source>
</evidence>
<dbReference type="GO" id="GO:0016757">
    <property type="term" value="F:glycosyltransferase activity"/>
    <property type="evidence" value="ECO:0007669"/>
    <property type="project" value="InterPro"/>
</dbReference>
<keyword evidence="4" id="KW-1185">Reference proteome</keyword>
<dbReference type="Proteomes" id="UP000011566">
    <property type="component" value="Unassembled WGS sequence"/>
</dbReference>
<evidence type="ECO:0000259" key="2">
    <source>
        <dbReference type="Pfam" id="PF13439"/>
    </source>
</evidence>
<dbReference type="Pfam" id="PF00534">
    <property type="entry name" value="Glycos_transf_1"/>
    <property type="match status" value="1"/>
</dbReference>
<evidence type="ECO:0000259" key="1">
    <source>
        <dbReference type="Pfam" id="PF00534"/>
    </source>
</evidence>